<dbReference type="OrthoDB" id="9807744at2"/>
<name>A0A179SU76_9BACI</name>
<feature type="domain" description="DUF418" evidence="2">
    <location>
        <begin position="219"/>
        <end position="379"/>
    </location>
</feature>
<feature type="transmembrane region" description="Helical" evidence="1">
    <location>
        <begin position="65"/>
        <end position="82"/>
    </location>
</feature>
<feature type="transmembrane region" description="Helical" evidence="1">
    <location>
        <begin position="343"/>
        <end position="363"/>
    </location>
</feature>
<reference evidence="4" key="1">
    <citation type="submission" date="2016-04" db="EMBL/GenBank/DDBJ databases">
        <authorList>
            <person name="Lyu Z."/>
            <person name="Lyu W."/>
        </authorList>
    </citation>
    <scope>NUCLEOTIDE SEQUENCE [LARGE SCALE GENOMIC DNA]</scope>
    <source>
        <strain evidence="4">C44</strain>
    </source>
</reference>
<keyword evidence="4" id="KW-1185">Reference proteome</keyword>
<protein>
    <recommendedName>
        <fullName evidence="2">DUF418 domain-containing protein</fullName>
    </recommendedName>
</protein>
<sequence>MTDKSSRILLLDIIRGVALLGILLVNMRTFHSPDFLKTYYGITTTYHGADHFLSLFYQLFIQMKFYPIFAFLFGLGFYLFIMKTNGLSLFIKRMIFLLMIGLIHLIFLWYGDILHLYAVTGLLLLFFHKLSSKKILYWAFAFLTFYHVLLGASVFLPTDSGFDQHLIMKKIDTYSIIYEDATYKEWLFYRIKIEVIPILTQLPIAMVPILGMFLLGLYAGKQKLFVYNDSNRLQIKTLCKWSFLMSLPIIFANGLILSDLNISPVWEALTHFLTSLSGITLCIFYMSSLYLLIEHTTFKKRFIPFSYVGRMALTNYLLQTIVSLCFFRVFHLYEKINLVEGTFFSFLLFSSQVLFSYFWLTYFQIGPVEWLWRSFTYGKFVPFKKVKQRS</sequence>
<feature type="transmembrane region" description="Helical" evidence="1">
    <location>
        <begin position="135"/>
        <end position="156"/>
    </location>
</feature>
<organism evidence="3 4">
    <name type="scientific">Metabacillus litoralis</name>
    <dbReference type="NCBI Taxonomy" id="152268"/>
    <lineage>
        <taxon>Bacteria</taxon>
        <taxon>Bacillati</taxon>
        <taxon>Bacillota</taxon>
        <taxon>Bacilli</taxon>
        <taxon>Bacillales</taxon>
        <taxon>Bacillaceae</taxon>
        <taxon>Metabacillus</taxon>
    </lineage>
</organism>
<dbReference type="AlphaFoldDB" id="A0A179SU76"/>
<feature type="transmembrane region" description="Helical" evidence="1">
    <location>
        <begin position="113"/>
        <end position="128"/>
    </location>
</feature>
<evidence type="ECO:0000259" key="2">
    <source>
        <dbReference type="Pfam" id="PF04235"/>
    </source>
</evidence>
<feature type="transmembrane region" description="Helical" evidence="1">
    <location>
        <begin position="7"/>
        <end position="27"/>
    </location>
</feature>
<keyword evidence="1" id="KW-0472">Membrane</keyword>
<feature type="transmembrane region" description="Helical" evidence="1">
    <location>
        <begin position="89"/>
        <end position="107"/>
    </location>
</feature>
<dbReference type="InterPro" id="IPR007349">
    <property type="entry name" value="DUF418"/>
</dbReference>
<proteinExistence type="predicted"/>
<dbReference type="PANTHER" id="PTHR30590:SF3">
    <property type="entry name" value="HYPOTHETICAL MEMBRANE SPANNING PROTEIN"/>
    <property type="match status" value="1"/>
</dbReference>
<dbReference type="Proteomes" id="UP000078534">
    <property type="component" value="Unassembled WGS sequence"/>
</dbReference>
<accession>A0A179SU76</accession>
<dbReference type="PANTHER" id="PTHR30590">
    <property type="entry name" value="INNER MEMBRANE PROTEIN"/>
    <property type="match status" value="1"/>
</dbReference>
<evidence type="ECO:0000313" key="3">
    <source>
        <dbReference type="EMBL" id="OAS85287.1"/>
    </source>
</evidence>
<dbReference type="EMBL" id="LWSG01000022">
    <property type="protein sequence ID" value="OAS85287.1"/>
    <property type="molecule type" value="Genomic_DNA"/>
</dbReference>
<feature type="transmembrane region" description="Helical" evidence="1">
    <location>
        <begin position="269"/>
        <end position="293"/>
    </location>
</feature>
<evidence type="ECO:0000313" key="4">
    <source>
        <dbReference type="Proteomes" id="UP000078534"/>
    </source>
</evidence>
<dbReference type="InterPro" id="IPR052529">
    <property type="entry name" value="Bact_Transport_Assoc"/>
</dbReference>
<feature type="transmembrane region" description="Helical" evidence="1">
    <location>
        <begin position="313"/>
        <end position="331"/>
    </location>
</feature>
<keyword evidence="1" id="KW-0812">Transmembrane</keyword>
<dbReference type="STRING" id="152268.A6K24_24565"/>
<gene>
    <name evidence="3" type="ORF">A6K24_24565</name>
</gene>
<keyword evidence="1" id="KW-1133">Transmembrane helix</keyword>
<feature type="transmembrane region" description="Helical" evidence="1">
    <location>
        <begin position="238"/>
        <end position="257"/>
    </location>
</feature>
<dbReference type="Pfam" id="PF04235">
    <property type="entry name" value="DUF418"/>
    <property type="match status" value="1"/>
</dbReference>
<comment type="caution">
    <text evidence="3">The sequence shown here is derived from an EMBL/GenBank/DDBJ whole genome shotgun (WGS) entry which is preliminary data.</text>
</comment>
<dbReference type="RefSeq" id="WP_066334084.1">
    <property type="nucleotide sequence ID" value="NZ_LWSG01000022.1"/>
</dbReference>
<feature type="transmembrane region" description="Helical" evidence="1">
    <location>
        <begin position="195"/>
        <end position="218"/>
    </location>
</feature>
<evidence type="ECO:0000256" key="1">
    <source>
        <dbReference type="SAM" id="Phobius"/>
    </source>
</evidence>